<evidence type="ECO:0000313" key="4">
    <source>
        <dbReference type="Proteomes" id="UP000321497"/>
    </source>
</evidence>
<reference evidence="3 4" key="1">
    <citation type="submission" date="2019-08" db="EMBL/GenBank/DDBJ databases">
        <title>Genome of Aequorivita antarctica SW49 (type strain).</title>
        <authorList>
            <person name="Bowman J.P."/>
        </authorList>
    </citation>
    <scope>NUCLEOTIDE SEQUENCE [LARGE SCALE GENOMIC DNA]</scope>
    <source>
        <strain evidence="3 4">SW49</strain>
    </source>
</reference>
<sequence>MGLNQQNITRFLMANLSAFGFQVLLILAASYFIAPKLLFQKKYAIFLVVSLAVVALSAYLSSELTINPPPRRGGPLGPNGPRPPSAYLIHLLLISVSYILSVLAETFLFAQKKEEAIAKQTAALAESELKFLKMQINPHFLFNSLNNIYALSISNSEKTPESIHSLSEMLRYVIYDCERPKVPIEKEIHYIENFIELFKLRSSKSFNINFTNQLENTSVEVAPMLFIIFIENAFKHSGIEKGGEAFVDIKLQSSNNTITFSVENSLPKVKIVKDKSSGIGLQNAKKRLEISYPSQHDLNIENGSTFKVDLKLYADA</sequence>
<organism evidence="3 4">
    <name type="scientific">Aequorivita antarctica</name>
    <dbReference type="NCBI Taxonomy" id="153266"/>
    <lineage>
        <taxon>Bacteria</taxon>
        <taxon>Pseudomonadati</taxon>
        <taxon>Bacteroidota</taxon>
        <taxon>Flavobacteriia</taxon>
        <taxon>Flavobacteriales</taxon>
        <taxon>Flavobacteriaceae</taxon>
        <taxon>Aequorivita</taxon>
    </lineage>
</organism>
<feature type="transmembrane region" description="Helical" evidence="1">
    <location>
        <begin position="86"/>
        <end position="110"/>
    </location>
</feature>
<keyword evidence="1" id="KW-0472">Membrane</keyword>
<comment type="caution">
    <text evidence="3">The sequence shown here is derived from an EMBL/GenBank/DDBJ whole genome shotgun (WGS) entry which is preliminary data.</text>
</comment>
<dbReference type="GO" id="GO:0016020">
    <property type="term" value="C:membrane"/>
    <property type="evidence" value="ECO:0007669"/>
    <property type="project" value="InterPro"/>
</dbReference>
<dbReference type="GO" id="GO:0000155">
    <property type="term" value="F:phosphorelay sensor kinase activity"/>
    <property type="evidence" value="ECO:0007669"/>
    <property type="project" value="InterPro"/>
</dbReference>
<feature type="transmembrane region" description="Helical" evidence="1">
    <location>
        <begin position="45"/>
        <end position="66"/>
    </location>
</feature>
<keyword evidence="1" id="KW-1133">Transmembrane helix</keyword>
<evidence type="ECO:0000313" key="3">
    <source>
        <dbReference type="EMBL" id="TXD72403.1"/>
    </source>
</evidence>
<feature type="domain" description="Signal transduction histidine kinase internal region" evidence="2">
    <location>
        <begin position="127"/>
        <end position="205"/>
    </location>
</feature>
<proteinExistence type="predicted"/>
<dbReference type="OrthoDB" id="9809908at2"/>
<dbReference type="Gene3D" id="3.30.565.10">
    <property type="entry name" value="Histidine kinase-like ATPase, C-terminal domain"/>
    <property type="match status" value="1"/>
</dbReference>
<keyword evidence="1" id="KW-0812">Transmembrane</keyword>
<keyword evidence="3" id="KW-0418">Kinase</keyword>
<dbReference type="EMBL" id="VORT01000009">
    <property type="protein sequence ID" value="TXD72403.1"/>
    <property type="molecule type" value="Genomic_DNA"/>
</dbReference>
<dbReference type="AlphaFoldDB" id="A0A5C6YXI6"/>
<protein>
    <submittedName>
        <fullName evidence="3">Histidine kinase</fullName>
    </submittedName>
</protein>
<evidence type="ECO:0000256" key="1">
    <source>
        <dbReference type="SAM" id="Phobius"/>
    </source>
</evidence>
<dbReference type="InterPro" id="IPR010559">
    <property type="entry name" value="Sig_transdc_His_kin_internal"/>
</dbReference>
<dbReference type="PANTHER" id="PTHR34220:SF7">
    <property type="entry name" value="SENSOR HISTIDINE KINASE YPDA"/>
    <property type="match status" value="1"/>
</dbReference>
<name>A0A5C6YXI6_9FLAO</name>
<gene>
    <name evidence="3" type="ORF">ESU54_12570</name>
</gene>
<keyword evidence="4" id="KW-1185">Reference proteome</keyword>
<dbReference type="Pfam" id="PF06580">
    <property type="entry name" value="His_kinase"/>
    <property type="match status" value="1"/>
</dbReference>
<evidence type="ECO:0000259" key="2">
    <source>
        <dbReference type="Pfam" id="PF06580"/>
    </source>
</evidence>
<keyword evidence="3" id="KW-0808">Transferase</keyword>
<dbReference type="PANTHER" id="PTHR34220">
    <property type="entry name" value="SENSOR HISTIDINE KINASE YPDA"/>
    <property type="match status" value="1"/>
</dbReference>
<accession>A0A5C6YXI6</accession>
<dbReference type="Proteomes" id="UP000321497">
    <property type="component" value="Unassembled WGS sequence"/>
</dbReference>
<dbReference type="InterPro" id="IPR050640">
    <property type="entry name" value="Bact_2-comp_sensor_kinase"/>
</dbReference>
<dbReference type="InterPro" id="IPR036890">
    <property type="entry name" value="HATPase_C_sf"/>
</dbReference>
<feature type="transmembrane region" description="Helical" evidence="1">
    <location>
        <begin position="12"/>
        <end position="33"/>
    </location>
</feature>